<dbReference type="InterPro" id="IPR001762">
    <property type="entry name" value="Disintegrin_dom"/>
</dbReference>
<dbReference type="PROSITE" id="PS50214">
    <property type="entry name" value="DISINTEGRIN_2"/>
    <property type="match status" value="1"/>
</dbReference>
<comment type="catalytic activity">
    <reaction evidence="1">
        <text>Endopeptidase of broad specificity.</text>
        <dbReference type="EC" id="3.4.24.81"/>
    </reaction>
</comment>
<dbReference type="GO" id="GO:0006509">
    <property type="term" value="P:membrane protein ectodomain proteolysis"/>
    <property type="evidence" value="ECO:0007669"/>
    <property type="project" value="TreeGrafter"/>
</dbReference>
<dbReference type="GO" id="GO:0005886">
    <property type="term" value="C:plasma membrane"/>
    <property type="evidence" value="ECO:0007669"/>
    <property type="project" value="TreeGrafter"/>
</dbReference>
<dbReference type="SMART" id="SM00050">
    <property type="entry name" value="DISIN"/>
    <property type="match status" value="1"/>
</dbReference>
<dbReference type="PANTHER" id="PTHR45702:SF1">
    <property type="entry name" value="DISINTEGRIN AND METALLOPROTEINASE DOMAIN-CONTAINING PROTEIN 10 ISOFORM X1"/>
    <property type="match status" value="1"/>
</dbReference>
<evidence type="ECO:0000259" key="8">
    <source>
        <dbReference type="PROSITE" id="PS50215"/>
    </source>
</evidence>
<dbReference type="SUPFAM" id="SSF57552">
    <property type="entry name" value="Blood coagulation inhibitor (disintegrin)"/>
    <property type="match status" value="1"/>
</dbReference>
<keyword evidence="5" id="KW-0479">Metal-binding</keyword>
<name>A0A5J5D8Z7_9PERO</name>
<dbReference type="InterPro" id="IPR002870">
    <property type="entry name" value="Peptidase_M12B_N"/>
</dbReference>
<dbReference type="PROSITE" id="PS50215">
    <property type="entry name" value="ADAM_MEPRO"/>
    <property type="match status" value="1"/>
</dbReference>
<keyword evidence="10" id="KW-1185">Reference proteome</keyword>
<dbReference type="GO" id="GO:0046872">
    <property type="term" value="F:metal ion binding"/>
    <property type="evidence" value="ECO:0007669"/>
    <property type="project" value="UniProtKB-KW"/>
</dbReference>
<evidence type="ECO:0000256" key="1">
    <source>
        <dbReference type="ARBA" id="ARBA00001809"/>
    </source>
</evidence>
<dbReference type="InterPro" id="IPR024079">
    <property type="entry name" value="MetalloPept_cat_dom_sf"/>
</dbReference>
<accession>A0A5J5D8Z7</accession>
<evidence type="ECO:0000313" key="9">
    <source>
        <dbReference type="EMBL" id="KAA8589949.1"/>
    </source>
</evidence>
<dbReference type="InterPro" id="IPR051489">
    <property type="entry name" value="ADAM_Metalloproteinase"/>
</dbReference>
<feature type="chain" id="PRO_5023852178" description="ADAM10 endopeptidase" evidence="6">
    <location>
        <begin position="22"/>
        <end position="775"/>
    </location>
</feature>
<dbReference type="Pfam" id="PF13574">
    <property type="entry name" value="Reprolysin_2"/>
    <property type="match status" value="1"/>
</dbReference>
<keyword evidence="3" id="KW-0165">Cleavage on pair of basic residues</keyword>
<evidence type="ECO:0000256" key="2">
    <source>
        <dbReference type="ARBA" id="ARBA00012332"/>
    </source>
</evidence>
<comment type="caution">
    <text evidence="5">Lacks conserved residue(s) required for the propagation of feature annotation.</text>
</comment>
<dbReference type="GO" id="GO:0004222">
    <property type="term" value="F:metalloendopeptidase activity"/>
    <property type="evidence" value="ECO:0007669"/>
    <property type="project" value="InterPro"/>
</dbReference>
<feature type="domain" description="Disintegrin" evidence="7">
    <location>
        <begin position="434"/>
        <end position="526"/>
    </location>
</feature>
<feature type="binding site" evidence="5">
    <location>
        <position position="374"/>
    </location>
    <ligand>
        <name>Zn(2+)</name>
        <dbReference type="ChEBI" id="CHEBI:29105"/>
        <note>catalytic</note>
    </ligand>
</feature>
<organism evidence="9 10">
    <name type="scientific">Etheostoma spectabile</name>
    <name type="common">orangethroat darter</name>
    <dbReference type="NCBI Taxonomy" id="54343"/>
    <lineage>
        <taxon>Eukaryota</taxon>
        <taxon>Metazoa</taxon>
        <taxon>Chordata</taxon>
        <taxon>Craniata</taxon>
        <taxon>Vertebrata</taxon>
        <taxon>Euteleostomi</taxon>
        <taxon>Actinopterygii</taxon>
        <taxon>Neopterygii</taxon>
        <taxon>Teleostei</taxon>
        <taxon>Neoteleostei</taxon>
        <taxon>Acanthomorphata</taxon>
        <taxon>Eupercaria</taxon>
        <taxon>Perciformes</taxon>
        <taxon>Percoidei</taxon>
        <taxon>Percidae</taxon>
        <taxon>Etheostomatinae</taxon>
        <taxon>Etheostoma</taxon>
    </lineage>
</organism>
<protein>
    <recommendedName>
        <fullName evidence="2">ADAM10 endopeptidase</fullName>
        <ecNumber evidence="2">3.4.24.81</ecNumber>
    </recommendedName>
</protein>
<dbReference type="SUPFAM" id="SSF55486">
    <property type="entry name" value="Metalloproteases ('zincins'), catalytic domain"/>
    <property type="match status" value="1"/>
</dbReference>
<sequence>MGVQHYWLLMLLVDCRDWVTGAVSGISPYIKHYEGLSYDREDLHRKHLRAKRASHLQEHTLKLDFTAFHRTFHLRLKRNAAAFSENFMVVSENGSTSTDLSHIYSGTLEGEHGSACHGSVLQGQFEGTIHTDNGTYHTEPIHRYTNSQTDHHSIIYHEDDMVLPSMRSGPGGFCGAEHLNILAQSLRPDEEVPVSRMRRTVDESKTSCLLHLHADHLYYKRFKSVEAVVAQVASYMRAVNDIYDKVEFDGIKLINFKVKSLRVMKEEDRKDPLYPLYIGPEKLLSLYSENNWDSVCLSYLLTDRDYSGLLGLAWEGKHGNWGGICSQQTTQHNGQTSSLNTGLVTIQNYGQFLPPRHVQLTLAHELGHSLGSPHDEGSNCGNLGSSGGKGRYLMFPHATDNVRENNDKLSPCSVKHISKILKLKKDECFVVSDQPICGNQIVEEGEECDVGHNEADLCCFSAKQPVGVQCHLKPGKICSPSQGLCCGQDCGFKPAGQTCDEETDCQRKAVCSGLSPVCPEPSAKENLTVCSQGTRVCLNGVCAESVCVKHSLQQCNCPGDSMKEKCHMCCQQPDKPETCASTTSSVLSRHFQKKALPLVGGAPCSGNQGYCDKFHVCRLLDADGPIARLKNSFLKFEEFDDIAEWMKLNVACLADPADIVAHCVAAAFAATETHAAVKHVVAAASVGLGCFLLVQQRVDEQGPPEVAARLELAAVWVNVYVADRLLDPDAETQGAPCEGVEDVYKEGFGGAVKGAGSQGLGFAWNDVTQVIIGIG</sequence>
<feature type="binding site" evidence="5">
    <location>
        <position position="368"/>
    </location>
    <ligand>
        <name>Zn(2+)</name>
        <dbReference type="ChEBI" id="CHEBI:29105"/>
        <note>catalytic</note>
    </ligand>
</feature>
<evidence type="ECO:0000313" key="10">
    <source>
        <dbReference type="Proteomes" id="UP000327493"/>
    </source>
</evidence>
<dbReference type="Gene3D" id="3.40.390.10">
    <property type="entry name" value="Collagenase (Catalytic Domain)"/>
    <property type="match status" value="1"/>
</dbReference>
<dbReference type="EC" id="3.4.24.81" evidence="2"/>
<dbReference type="AlphaFoldDB" id="A0A5J5D8Z7"/>
<dbReference type="InterPro" id="IPR036436">
    <property type="entry name" value="Disintegrin_dom_sf"/>
</dbReference>
<dbReference type="FunFam" id="4.10.70.10:FF:000003">
    <property type="entry name" value="Disintegrin and metalloproteinase domain-containing protein 17"/>
    <property type="match status" value="1"/>
</dbReference>
<evidence type="ECO:0000256" key="4">
    <source>
        <dbReference type="ARBA" id="ARBA00023157"/>
    </source>
</evidence>
<evidence type="ECO:0000256" key="3">
    <source>
        <dbReference type="ARBA" id="ARBA00022685"/>
    </source>
</evidence>
<dbReference type="PANTHER" id="PTHR45702">
    <property type="entry name" value="ADAM10/ADAM17 METALLOPEPTIDASE FAMILY MEMBER"/>
    <property type="match status" value="1"/>
</dbReference>
<reference evidence="9 10" key="1">
    <citation type="submission" date="2019-08" db="EMBL/GenBank/DDBJ databases">
        <title>A chromosome-level genome assembly, high-density linkage maps, and genome scans reveal the genomic architecture of hybrid incompatibilities underlying speciation via character displacement in darters (Percidae: Etheostominae).</title>
        <authorList>
            <person name="Moran R.L."/>
            <person name="Catchen J.M."/>
            <person name="Fuller R.C."/>
        </authorList>
    </citation>
    <scope>NUCLEOTIDE SEQUENCE [LARGE SCALE GENOMIC DNA]</scope>
    <source>
        <strain evidence="9">EspeVRDwgs_2016</strain>
        <tissue evidence="9">Muscle</tissue>
    </source>
</reference>
<keyword evidence="4" id="KW-1015">Disulfide bond</keyword>
<dbReference type="EMBL" id="VOFY01000009">
    <property type="protein sequence ID" value="KAA8589949.1"/>
    <property type="molecule type" value="Genomic_DNA"/>
</dbReference>
<keyword evidence="5" id="KW-0862">Zinc</keyword>
<dbReference type="Gene3D" id="4.10.70.10">
    <property type="entry name" value="Disintegrin domain"/>
    <property type="match status" value="1"/>
</dbReference>
<dbReference type="InterPro" id="IPR049038">
    <property type="entry name" value="ADAM10_Cys-rich"/>
</dbReference>
<comment type="caution">
    <text evidence="9">The sequence shown here is derived from an EMBL/GenBank/DDBJ whole genome shotgun (WGS) entry which is preliminary data.</text>
</comment>
<dbReference type="Proteomes" id="UP000327493">
    <property type="component" value="Chromosome 9"/>
</dbReference>
<feature type="domain" description="Peptidase M12B" evidence="8">
    <location>
        <begin position="206"/>
        <end position="433"/>
    </location>
</feature>
<dbReference type="InterPro" id="IPR001590">
    <property type="entry name" value="Peptidase_M12B"/>
</dbReference>
<dbReference type="Pfam" id="PF21299">
    <property type="entry name" value="ADAM10_Cys-rich"/>
    <property type="match status" value="1"/>
</dbReference>
<feature type="binding site" evidence="5">
    <location>
        <position position="364"/>
    </location>
    <ligand>
        <name>Zn(2+)</name>
        <dbReference type="ChEBI" id="CHEBI:29105"/>
        <note>catalytic</note>
    </ligand>
</feature>
<proteinExistence type="predicted"/>
<evidence type="ECO:0000259" key="7">
    <source>
        <dbReference type="PROSITE" id="PS50214"/>
    </source>
</evidence>
<dbReference type="Pfam" id="PF01562">
    <property type="entry name" value="Pep_M12B_propep"/>
    <property type="match status" value="1"/>
</dbReference>
<dbReference type="GO" id="GO:0007219">
    <property type="term" value="P:Notch signaling pathway"/>
    <property type="evidence" value="ECO:0007669"/>
    <property type="project" value="TreeGrafter"/>
</dbReference>
<feature type="active site" evidence="5">
    <location>
        <position position="365"/>
    </location>
</feature>
<feature type="signal peptide" evidence="6">
    <location>
        <begin position="1"/>
        <end position="21"/>
    </location>
</feature>
<evidence type="ECO:0000256" key="6">
    <source>
        <dbReference type="SAM" id="SignalP"/>
    </source>
</evidence>
<keyword evidence="6" id="KW-0732">Signal</keyword>
<gene>
    <name evidence="9" type="ORF">FQN60_013314</name>
</gene>
<dbReference type="Pfam" id="PF00200">
    <property type="entry name" value="Disintegrin"/>
    <property type="match status" value="1"/>
</dbReference>
<evidence type="ECO:0000256" key="5">
    <source>
        <dbReference type="PROSITE-ProRule" id="PRU00276"/>
    </source>
</evidence>